<organism evidence="2 3">
    <name type="scientific">Candidatus Thiodictyon syntrophicum</name>
    <dbReference type="NCBI Taxonomy" id="1166950"/>
    <lineage>
        <taxon>Bacteria</taxon>
        <taxon>Pseudomonadati</taxon>
        <taxon>Pseudomonadota</taxon>
        <taxon>Gammaproteobacteria</taxon>
        <taxon>Chromatiales</taxon>
        <taxon>Chromatiaceae</taxon>
        <taxon>Thiodictyon</taxon>
    </lineage>
</organism>
<dbReference type="Proteomes" id="UP000232638">
    <property type="component" value="Chromosome"/>
</dbReference>
<dbReference type="PANTHER" id="PTHR37530">
    <property type="entry name" value="OUTER MEMBRANE PROTEIN SLP"/>
    <property type="match status" value="1"/>
</dbReference>
<dbReference type="OrthoDB" id="5295757at2"/>
<evidence type="ECO:0000313" key="3">
    <source>
        <dbReference type="Proteomes" id="UP000232638"/>
    </source>
</evidence>
<dbReference type="Pfam" id="PF03843">
    <property type="entry name" value="Slp"/>
    <property type="match status" value="1"/>
</dbReference>
<dbReference type="PANTHER" id="PTHR37530:SF1">
    <property type="entry name" value="OUTER MEMBRANE PROTEIN SLP"/>
    <property type="match status" value="1"/>
</dbReference>
<feature type="compositionally biased region" description="Pro residues" evidence="1">
    <location>
        <begin position="206"/>
        <end position="216"/>
    </location>
</feature>
<evidence type="ECO:0000256" key="1">
    <source>
        <dbReference type="SAM" id="MobiDB-lite"/>
    </source>
</evidence>
<dbReference type="EMBL" id="CP020370">
    <property type="protein sequence ID" value="AUB84063.1"/>
    <property type="molecule type" value="Genomic_DNA"/>
</dbReference>
<dbReference type="KEGG" id="tsy:THSYN_26090"/>
<keyword evidence="3" id="KW-1185">Reference proteome</keyword>
<dbReference type="InterPro" id="IPR004658">
    <property type="entry name" value="OMP_Slp"/>
</dbReference>
<reference evidence="2 3" key="1">
    <citation type="submission" date="2017-03" db="EMBL/GenBank/DDBJ databases">
        <title>Complete genome sequence of Candidatus 'Thiodictyon syntrophicum' sp. nov. strain Cad16T, a photolithoautotroph purple sulfur bacterium isolated from an alpine meromictic lake.</title>
        <authorList>
            <person name="Luedin S.M."/>
            <person name="Pothier J.F."/>
            <person name="Danza F."/>
            <person name="Storelli N."/>
            <person name="Wittwer M."/>
            <person name="Tonolla M."/>
        </authorList>
    </citation>
    <scope>NUCLEOTIDE SEQUENCE [LARGE SCALE GENOMIC DNA]</scope>
    <source>
        <strain evidence="2 3">Cad16T</strain>
    </source>
</reference>
<gene>
    <name evidence="2" type="ORF">THSYN_26090</name>
</gene>
<protein>
    <recommendedName>
        <fullName evidence="4">Starvation-inducible protein</fullName>
    </recommendedName>
</protein>
<dbReference type="RefSeq" id="WP_100921731.1">
    <property type="nucleotide sequence ID" value="NZ_CP020370.1"/>
</dbReference>
<sequence>MPDADPGKSQSPGRALARTLAATLLTALGACTSQIPGAIREAPAKAVEVAQAQQDPARLMGQRVRWGGTIIAVTNLPTATEVEMLARRLDADGEPQTQGEGMGRFIAQVAGFLDPAQYEKDRALTVVGTLAGVQTRPVGDYPYAYPVVRVETRYLWPKGPPPGAYGPYGYPGYGYPGWYGPWGPGIGPWFGPGWGGYAPYRGHGPVPRPGRGPWPGPRSGRWRR</sequence>
<feature type="region of interest" description="Disordered" evidence="1">
    <location>
        <begin position="201"/>
        <end position="224"/>
    </location>
</feature>
<evidence type="ECO:0008006" key="4">
    <source>
        <dbReference type="Google" id="ProtNLM"/>
    </source>
</evidence>
<name>A0A2K8UEQ5_9GAMM</name>
<dbReference type="AlphaFoldDB" id="A0A2K8UEQ5"/>
<proteinExistence type="predicted"/>
<evidence type="ECO:0000313" key="2">
    <source>
        <dbReference type="EMBL" id="AUB84063.1"/>
    </source>
</evidence>
<dbReference type="GO" id="GO:0019867">
    <property type="term" value="C:outer membrane"/>
    <property type="evidence" value="ECO:0007669"/>
    <property type="project" value="InterPro"/>
</dbReference>
<accession>A0A2K8UEQ5</accession>